<protein>
    <recommendedName>
        <fullName evidence="4">DUF4174 domain-containing protein</fullName>
    </recommendedName>
</protein>
<keyword evidence="1 3" id="KW-0732">Signal</keyword>
<feature type="domain" description="DUF4174" evidence="4">
    <location>
        <begin position="575"/>
        <end position="705"/>
    </location>
</feature>
<evidence type="ECO:0000313" key="6">
    <source>
        <dbReference type="Proteomes" id="UP001221898"/>
    </source>
</evidence>
<feature type="compositionally biased region" description="Polar residues" evidence="2">
    <location>
        <begin position="69"/>
        <end position="87"/>
    </location>
</feature>
<evidence type="ECO:0000256" key="1">
    <source>
        <dbReference type="ARBA" id="ARBA00022729"/>
    </source>
</evidence>
<dbReference type="AlphaFoldDB" id="A0AAD7WEQ8"/>
<feature type="domain" description="DUF4174" evidence="4">
    <location>
        <begin position="95"/>
        <end position="227"/>
    </location>
</feature>
<dbReference type="Pfam" id="PF13778">
    <property type="entry name" value="DUF4174"/>
    <property type="match status" value="3"/>
</dbReference>
<reference evidence="5" key="1">
    <citation type="journal article" date="2023" name="Science">
        <title>Genome structures resolve the early diversification of teleost fishes.</title>
        <authorList>
            <person name="Parey E."/>
            <person name="Louis A."/>
            <person name="Montfort J."/>
            <person name="Bouchez O."/>
            <person name="Roques C."/>
            <person name="Iampietro C."/>
            <person name="Lluch J."/>
            <person name="Castinel A."/>
            <person name="Donnadieu C."/>
            <person name="Desvignes T."/>
            <person name="Floi Bucao C."/>
            <person name="Jouanno E."/>
            <person name="Wen M."/>
            <person name="Mejri S."/>
            <person name="Dirks R."/>
            <person name="Jansen H."/>
            <person name="Henkel C."/>
            <person name="Chen W.J."/>
            <person name="Zahm M."/>
            <person name="Cabau C."/>
            <person name="Klopp C."/>
            <person name="Thompson A.W."/>
            <person name="Robinson-Rechavi M."/>
            <person name="Braasch I."/>
            <person name="Lecointre G."/>
            <person name="Bobe J."/>
            <person name="Postlethwait J.H."/>
            <person name="Berthelot C."/>
            <person name="Roest Crollius H."/>
            <person name="Guiguen Y."/>
        </authorList>
    </citation>
    <scope>NUCLEOTIDE SEQUENCE</scope>
    <source>
        <strain evidence="5">NC1722</strain>
    </source>
</reference>
<evidence type="ECO:0000256" key="2">
    <source>
        <dbReference type="SAM" id="MobiDB-lite"/>
    </source>
</evidence>
<evidence type="ECO:0000313" key="5">
    <source>
        <dbReference type="EMBL" id="KAJ8394302.1"/>
    </source>
</evidence>
<gene>
    <name evidence="5" type="ORF">AAFF_G00047090</name>
</gene>
<dbReference type="EMBL" id="JAINUG010000127">
    <property type="protein sequence ID" value="KAJ8394302.1"/>
    <property type="molecule type" value="Genomic_DNA"/>
</dbReference>
<feature type="compositionally biased region" description="Basic and acidic residues" evidence="2">
    <location>
        <begin position="403"/>
        <end position="412"/>
    </location>
</feature>
<feature type="region of interest" description="Disordered" evidence="2">
    <location>
        <begin position="251"/>
        <end position="280"/>
    </location>
</feature>
<feature type="compositionally biased region" description="Basic residues" evidence="2">
    <location>
        <begin position="56"/>
        <end position="65"/>
    </location>
</feature>
<feature type="region of interest" description="Disordered" evidence="2">
    <location>
        <begin position="301"/>
        <end position="412"/>
    </location>
</feature>
<feature type="compositionally biased region" description="Polar residues" evidence="2">
    <location>
        <begin position="260"/>
        <end position="270"/>
    </location>
</feature>
<accession>A0AAD7WEQ8</accession>
<organism evidence="5 6">
    <name type="scientific">Aldrovandia affinis</name>
    <dbReference type="NCBI Taxonomy" id="143900"/>
    <lineage>
        <taxon>Eukaryota</taxon>
        <taxon>Metazoa</taxon>
        <taxon>Chordata</taxon>
        <taxon>Craniata</taxon>
        <taxon>Vertebrata</taxon>
        <taxon>Euteleostomi</taxon>
        <taxon>Actinopterygii</taxon>
        <taxon>Neopterygii</taxon>
        <taxon>Teleostei</taxon>
        <taxon>Notacanthiformes</taxon>
        <taxon>Halosauridae</taxon>
        <taxon>Aldrovandia</taxon>
    </lineage>
</organism>
<feature type="region of interest" description="Disordered" evidence="2">
    <location>
        <begin position="543"/>
        <end position="571"/>
    </location>
</feature>
<feature type="compositionally biased region" description="Basic and acidic residues" evidence="2">
    <location>
        <begin position="546"/>
        <end position="558"/>
    </location>
</feature>
<dbReference type="GO" id="GO:0005604">
    <property type="term" value="C:basement membrane"/>
    <property type="evidence" value="ECO:0007669"/>
    <property type="project" value="TreeGrafter"/>
</dbReference>
<feature type="compositionally biased region" description="Polar residues" evidence="2">
    <location>
        <begin position="361"/>
        <end position="376"/>
    </location>
</feature>
<evidence type="ECO:0000259" key="4">
    <source>
        <dbReference type="Pfam" id="PF13778"/>
    </source>
</evidence>
<dbReference type="GO" id="GO:0010811">
    <property type="term" value="P:positive regulation of cell-substrate adhesion"/>
    <property type="evidence" value="ECO:0007669"/>
    <property type="project" value="TreeGrafter"/>
</dbReference>
<comment type="caution">
    <text evidence="5">The sequence shown here is derived from an EMBL/GenBank/DDBJ whole genome shotgun (WGS) entry which is preliminary data.</text>
</comment>
<evidence type="ECO:0000256" key="3">
    <source>
        <dbReference type="SAM" id="SignalP"/>
    </source>
</evidence>
<dbReference type="PANTHER" id="PTHR46792">
    <property type="entry name" value="COILED-COIL DOMAIN-CONTAINING PROTEIN 80"/>
    <property type="match status" value="1"/>
</dbReference>
<feature type="region of interest" description="Disordered" evidence="2">
    <location>
        <begin position="47"/>
        <end position="87"/>
    </location>
</feature>
<feature type="signal peptide" evidence="3">
    <location>
        <begin position="1"/>
        <end position="47"/>
    </location>
</feature>
<feature type="region of interest" description="Disordered" evidence="2">
    <location>
        <begin position="721"/>
        <end position="742"/>
    </location>
</feature>
<name>A0AAD7WEQ8_9TELE</name>
<feature type="chain" id="PRO_5041953395" description="DUF4174 domain-containing protein" evidence="3">
    <location>
        <begin position="48"/>
        <end position="742"/>
    </location>
</feature>
<sequence length="742" mass="82680">MSAIAATPDAGLVLPTGGGGITTLRMSKLLWTLLPLLVLQGCNPVLSVPQQGQRPHQPRSLRRSAGKTDPSSQGRPESQGGVDTSETSISPELDFLADFVGKNRLWVITAPSHTDNYLRMMEKQIQDMESEGLSCRLAERDTVIVTIIQNAMMEGKIRRPSFQGEVKEEAIDTDLVTKLLHYLQLQDQSFAMLILKKNLNVGERFPYPVRVAAVLEVIDQLPVRKLEKLTRKVSTEKCKVIKKRVLVRKRGPAKKAPYSPQRQGNFTSVPKQRKPLDKKAALKSQVQNILSGRSRFVIRKESAGVRGAQTSATDRADSRSLRESSQKQVTGRKTIGGNADRTSISEGERTNKQDQERRDGTNSSGVKADTDSNGENSKSKSKKKGKGKKRDGKKKGKGGGKKSQRDAKEKDKKTLKMFLEEFQGKRRLLVITAPGENNREYIQQKGNNEQSHCDLALRKVSMVTILGSEQNGTLYLQHYQLDTEPPFGTGPDKSTDPDLISQIRKEYGTLPKDFSLVLTDYDLKPKTIFQAPISSHVMMDSIDSFSSREPERKREKSKPVTCSMPGAQDEGDSSLLRFMSKRRLLIISTPVEDDYSFQQQLQALNGQACPMGIRHFALLKLVGAGSTASGSVELFPLNGKSQTEHEPLSADMVNGLRDQLKINREYFSMLVVGKDGDVKAWFPSPMWSLVNVYDLVDSMELRQQEQRLQITLGIHCPEDASGSPHGYEDMGEEGYLYRRAED</sequence>
<dbReference type="Proteomes" id="UP001221898">
    <property type="component" value="Unassembled WGS sequence"/>
</dbReference>
<feature type="compositionally biased region" description="Basic residues" evidence="2">
    <location>
        <begin position="379"/>
        <end position="402"/>
    </location>
</feature>
<dbReference type="InterPro" id="IPR025232">
    <property type="entry name" value="DUF4174"/>
</dbReference>
<feature type="compositionally biased region" description="Basic and acidic residues" evidence="2">
    <location>
        <begin position="314"/>
        <end position="325"/>
    </location>
</feature>
<keyword evidence="6" id="KW-1185">Reference proteome</keyword>
<dbReference type="GO" id="GO:0030198">
    <property type="term" value="P:extracellular matrix organization"/>
    <property type="evidence" value="ECO:0007669"/>
    <property type="project" value="TreeGrafter"/>
</dbReference>
<proteinExistence type="predicted"/>
<feature type="compositionally biased region" description="Basic and acidic residues" evidence="2">
    <location>
        <begin position="346"/>
        <end position="360"/>
    </location>
</feature>
<dbReference type="PANTHER" id="PTHR46792:SF1">
    <property type="entry name" value="COILED-COIL DOMAIN-CONTAINING 80-LIKE 2"/>
    <property type="match status" value="1"/>
</dbReference>
<feature type="domain" description="DUF4174" evidence="4">
    <location>
        <begin position="418"/>
        <end position="551"/>
    </location>
</feature>